<dbReference type="FunCoup" id="G0NFI7">
    <property type="interactions" value="1905"/>
</dbReference>
<dbReference type="EMBL" id="GL379876">
    <property type="protein sequence ID" value="EGT59598.1"/>
    <property type="molecule type" value="Genomic_DNA"/>
</dbReference>
<dbReference type="Proteomes" id="UP000008068">
    <property type="component" value="Unassembled WGS sequence"/>
</dbReference>
<reference evidence="3" key="1">
    <citation type="submission" date="2011-07" db="EMBL/GenBank/DDBJ databases">
        <authorList>
            <consortium name="Caenorhabditis brenneri Sequencing and Analysis Consortium"/>
            <person name="Wilson R.K."/>
        </authorList>
    </citation>
    <scope>NUCLEOTIDE SEQUENCE [LARGE SCALE GENOMIC DNA]</scope>
    <source>
        <strain evidence="3">PB2801</strain>
    </source>
</reference>
<feature type="region of interest" description="Disordered" evidence="1">
    <location>
        <begin position="434"/>
        <end position="464"/>
    </location>
</feature>
<dbReference type="OMA" id="GMFLNAK"/>
<accession>G0NFI7</accession>
<feature type="region of interest" description="Disordered" evidence="1">
    <location>
        <begin position="593"/>
        <end position="654"/>
    </location>
</feature>
<feature type="region of interest" description="Disordered" evidence="1">
    <location>
        <begin position="86"/>
        <end position="140"/>
    </location>
</feature>
<dbReference type="HOGENOM" id="CLU_393913_0_0_1"/>
<evidence type="ECO:0000256" key="1">
    <source>
        <dbReference type="SAM" id="MobiDB-lite"/>
    </source>
</evidence>
<dbReference type="eggNOG" id="ENOG502TGEE">
    <property type="taxonomic scope" value="Eukaryota"/>
</dbReference>
<feature type="compositionally biased region" description="Basic and acidic residues" evidence="1">
    <location>
        <begin position="630"/>
        <end position="647"/>
    </location>
</feature>
<name>G0NFI7_CAEBE</name>
<sequence length="700" mass="80833">MKRRATKTNPWKPRLSAGGANRTNLAGAMSRIHHHQPEDDGLLMPPRRPAPSGSDLMPAPRPSSFRPFNSRLQPVYYQSPPRYVPQWQPQLPPQPNYIPPQYSRREAQTVDKRKPIPRKGMFQNAKYSEPPPPPAIDEDQIRHTEEVIQRMIEKSRRNYLPQNSMMRDSIRRAVYNLGVPDGYRAPAQPPVSQYEEYDEPSRRPQNPRHRHQEFSRHSRGDRGDRREEYEEEEDFELEEDEESVFSPPKKHRKKQKRVEEEYEDDDVEESPPRPSRKVEKQKRKRLEEKEGDTSDEESMLLERSRNSNSSRTSKKKSTPRPPSRGSKSSRNSTPKPASPVSGPYVKDSDDDDNWKDSLPFMCAPNGAGAAMLERIGSAITTLPLRDDTKNSYSEVAMMLLGKSLKKLQTPRNERDNEDEEEGLQSQLMNMSTCWARNPRPPPHHRASEDAEDEVVAETRKSSDTQLLRDISRIQHPDNISTLQIDQSVFAIPRLLDVDRGIAEDWERGRLRKKKMQPPLFQSSPVSNDDVRRTEEYGITQPSSIRKGPEEYGIIISDDEEDPKQFDIDDYIARGASQLNFSILTADPDISFFAPPSNNNNKNNNDDIQSPVMSPRNPQDEINIESYPKSPEPEAREFEIETTSRTKSDNTTNEFNSRFMFSPSRKKRKVVDPMLDIEESVQRIVDEVYDSDQANRQKYLF</sequence>
<evidence type="ECO:0000313" key="3">
    <source>
        <dbReference type="Proteomes" id="UP000008068"/>
    </source>
</evidence>
<keyword evidence="3" id="KW-1185">Reference proteome</keyword>
<feature type="compositionally biased region" description="Basic and acidic residues" evidence="1">
    <location>
        <begin position="212"/>
        <end position="228"/>
    </location>
</feature>
<dbReference type="AlphaFoldDB" id="G0NFI7"/>
<organism evidence="3">
    <name type="scientific">Caenorhabditis brenneri</name>
    <name type="common">Nematode worm</name>
    <dbReference type="NCBI Taxonomy" id="135651"/>
    <lineage>
        <taxon>Eukaryota</taxon>
        <taxon>Metazoa</taxon>
        <taxon>Ecdysozoa</taxon>
        <taxon>Nematoda</taxon>
        <taxon>Chromadorea</taxon>
        <taxon>Rhabditida</taxon>
        <taxon>Rhabditina</taxon>
        <taxon>Rhabditomorpha</taxon>
        <taxon>Rhabditoidea</taxon>
        <taxon>Rhabditidae</taxon>
        <taxon>Peloderinae</taxon>
        <taxon>Caenorhabditis</taxon>
    </lineage>
</organism>
<proteinExistence type="predicted"/>
<dbReference type="InParanoid" id="G0NFI7"/>
<feature type="region of interest" description="Disordered" evidence="1">
    <location>
        <begin position="179"/>
        <end position="360"/>
    </location>
</feature>
<gene>
    <name evidence="2" type="primary">Cbn-gei-14</name>
    <name evidence="2" type="ORF">CAEBREN_16403</name>
</gene>
<feature type="compositionally biased region" description="Low complexity" evidence="1">
    <location>
        <begin position="323"/>
        <end position="334"/>
    </location>
</feature>
<dbReference type="OrthoDB" id="5847368at2759"/>
<feature type="compositionally biased region" description="Basic and acidic residues" evidence="1">
    <location>
        <begin position="103"/>
        <end position="114"/>
    </location>
</feature>
<feature type="region of interest" description="Disordered" evidence="1">
    <location>
        <begin position="1"/>
        <end position="69"/>
    </location>
</feature>
<protein>
    <submittedName>
        <fullName evidence="2">CBN-GEI-14 protein</fullName>
    </submittedName>
</protein>
<feature type="compositionally biased region" description="Acidic residues" evidence="1">
    <location>
        <begin position="260"/>
        <end position="269"/>
    </location>
</feature>
<evidence type="ECO:0000313" key="2">
    <source>
        <dbReference type="EMBL" id="EGT59598.1"/>
    </source>
</evidence>
<feature type="compositionally biased region" description="Acidic residues" evidence="1">
    <location>
        <begin position="229"/>
        <end position="243"/>
    </location>
</feature>